<protein>
    <recommendedName>
        <fullName evidence="7 10">Uricase</fullName>
        <ecNumber evidence="7 10">1.7.3.3</ecNumber>
    </recommendedName>
    <alternativeName>
        <fullName evidence="7">Urate oxidase</fullName>
    </alternativeName>
</protein>
<feature type="binding site" evidence="9">
    <location>
        <position position="263"/>
    </location>
    <ligand>
        <name>O2</name>
        <dbReference type="ChEBI" id="CHEBI:15379"/>
    </ligand>
</feature>
<feature type="binding site" evidence="9">
    <location>
        <position position="237"/>
    </location>
    <ligand>
        <name>urate</name>
        <dbReference type="ChEBI" id="CHEBI:17775"/>
    </ligand>
</feature>
<keyword evidence="4 7" id="KW-0659">Purine metabolism</keyword>
<dbReference type="EC" id="1.7.3.3" evidence="7 10"/>
<dbReference type="SUPFAM" id="SSF55620">
    <property type="entry name" value="Tetrahydrobiopterin biosynthesis enzymes-like"/>
    <property type="match status" value="2"/>
</dbReference>
<evidence type="ECO:0000313" key="12">
    <source>
        <dbReference type="Proteomes" id="UP000243876"/>
    </source>
</evidence>
<evidence type="ECO:0000256" key="9">
    <source>
        <dbReference type="PIRSR" id="PIRSR000241-2"/>
    </source>
</evidence>
<organism evidence="11 12">
    <name type="scientific">Sporidiobolus salmonicolor</name>
    <name type="common">Yeast-like fungus</name>
    <name type="synonym">Sporobolomyces salmonicolor</name>
    <dbReference type="NCBI Taxonomy" id="5005"/>
    <lineage>
        <taxon>Eukaryota</taxon>
        <taxon>Fungi</taxon>
        <taxon>Dikarya</taxon>
        <taxon>Basidiomycota</taxon>
        <taxon>Pucciniomycotina</taxon>
        <taxon>Microbotryomycetes</taxon>
        <taxon>Sporidiobolales</taxon>
        <taxon>Sporidiobolaceae</taxon>
        <taxon>Sporobolomyces</taxon>
    </lineage>
</organism>
<feature type="binding site" evidence="9">
    <location>
        <position position="182"/>
    </location>
    <ligand>
        <name>5-hydroxyisourate</name>
        <dbReference type="ChEBI" id="CHEBI:18072"/>
    </ligand>
</feature>
<feature type="binding site" evidence="9">
    <location>
        <position position="57"/>
    </location>
    <ligand>
        <name>O2</name>
        <dbReference type="ChEBI" id="CHEBI:15379"/>
    </ligand>
</feature>
<dbReference type="AlphaFoldDB" id="A0A0D6EQA0"/>
<proteinExistence type="inferred from homology"/>
<evidence type="ECO:0000256" key="3">
    <source>
        <dbReference type="ARBA" id="ARBA00009760"/>
    </source>
</evidence>
<feature type="active site" description="Charge relay system" evidence="8">
    <location>
        <position position="265"/>
    </location>
</feature>
<accession>A0A0D6EQA0</accession>
<evidence type="ECO:0000256" key="10">
    <source>
        <dbReference type="RuleBase" id="RU004455"/>
    </source>
</evidence>
<comment type="similarity">
    <text evidence="3 7 10">Belongs to the uricase family.</text>
</comment>
<comment type="subcellular location">
    <subcellularLocation>
        <location evidence="1 7">Peroxisome</location>
    </subcellularLocation>
</comment>
<keyword evidence="6 7" id="KW-0576">Peroxisome</keyword>
<feature type="binding site" evidence="9">
    <location>
        <position position="236"/>
    </location>
    <ligand>
        <name>urate</name>
        <dbReference type="ChEBI" id="CHEBI:17775"/>
    </ligand>
</feature>
<feature type="active site" description="Charge relay system" evidence="8">
    <location>
        <position position="57"/>
    </location>
</feature>
<feature type="binding site" evidence="9">
    <location>
        <position position="236"/>
    </location>
    <ligand>
        <name>5-hydroxyisourate</name>
        <dbReference type="ChEBI" id="CHEBI:18072"/>
    </ligand>
</feature>
<dbReference type="PANTHER" id="PTHR42874">
    <property type="entry name" value="URICASE"/>
    <property type="match status" value="1"/>
</dbReference>
<feature type="binding site" evidence="9">
    <location>
        <position position="263"/>
    </location>
    <ligand>
        <name>urate</name>
        <dbReference type="ChEBI" id="CHEBI:17775"/>
    </ligand>
</feature>
<dbReference type="UniPathway" id="UPA00394">
    <property type="reaction ID" value="UER00650"/>
</dbReference>
<gene>
    <name evidence="11" type="primary">SPOSA6832_03515</name>
</gene>
<evidence type="ECO:0000256" key="6">
    <source>
        <dbReference type="ARBA" id="ARBA00023140"/>
    </source>
</evidence>
<keyword evidence="12" id="KW-1185">Reference proteome</keyword>
<evidence type="ECO:0000256" key="4">
    <source>
        <dbReference type="ARBA" id="ARBA00022631"/>
    </source>
</evidence>
<dbReference type="InterPro" id="IPR019842">
    <property type="entry name" value="Uricase_CS"/>
</dbReference>
<feature type="binding site" evidence="9">
    <location>
        <position position="182"/>
    </location>
    <ligand>
        <name>urate</name>
        <dbReference type="ChEBI" id="CHEBI:17775"/>
    </ligand>
</feature>
<dbReference type="PANTHER" id="PTHR42874:SF1">
    <property type="entry name" value="URICASE"/>
    <property type="match status" value="1"/>
</dbReference>
<evidence type="ECO:0000256" key="8">
    <source>
        <dbReference type="PIRSR" id="PIRSR000241-1"/>
    </source>
</evidence>
<feature type="binding site" evidence="9">
    <location>
        <position position="263"/>
    </location>
    <ligand>
        <name>5-hydroxyisourate</name>
        <dbReference type="ChEBI" id="CHEBI:18072"/>
    </ligand>
</feature>
<feature type="binding site" evidence="9">
    <location>
        <position position="57"/>
    </location>
    <ligand>
        <name>5-hydroxyisourate</name>
        <dbReference type="ChEBI" id="CHEBI:18072"/>
    </ligand>
</feature>
<evidence type="ECO:0000256" key="7">
    <source>
        <dbReference type="PIRNR" id="PIRNR000241"/>
    </source>
</evidence>
<reference evidence="12" key="1">
    <citation type="submission" date="2015-02" db="EMBL/GenBank/DDBJ databases">
        <authorList>
            <person name="Gon?alves P."/>
        </authorList>
    </citation>
    <scope>NUCLEOTIDE SEQUENCE [LARGE SCALE GENOMIC DNA]</scope>
</reference>
<dbReference type="PIRSF" id="PIRSF000241">
    <property type="entry name" value="Urate_oxidase"/>
    <property type="match status" value="1"/>
</dbReference>
<comment type="catalytic activity">
    <reaction evidence="7 10">
        <text>urate + O2 + H2O = 5-hydroxyisourate + H2O2</text>
        <dbReference type="Rhea" id="RHEA:21368"/>
        <dbReference type="ChEBI" id="CHEBI:15377"/>
        <dbReference type="ChEBI" id="CHEBI:15379"/>
        <dbReference type="ChEBI" id="CHEBI:16240"/>
        <dbReference type="ChEBI" id="CHEBI:17775"/>
        <dbReference type="ChEBI" id="CHEBI:18072"/>
        <dbReference type="EC" id="1.7.3.3"/>
    </reaction>
</comment>
<dbReference type="GO" id="GO:0004846">
    <property type="term" value="F:urate oxidase activity"/>
    <property type="evidence" value="ECO:0007669"/>
    <property type="project" value="UniProtKB-EC"/>
</dbReference>
<evidence type="ECO:0000256" key="1">
    <source>
        <dbReference type="ARBA" id="ARBA00004275"/>
    </source>
</evidence>
<dbReference type="Proteomes" id="UP000243876">
    <property type="component" value="Unassembled WGS sequence"/>
</dbReference>
<evidence type="ECO:0000256" key="5">
    <source>
        <dbReference type="ARBA" id="ARBA00023002"/>
    </source>
</evidence>
<dbReference type="PRINTS" id="PR00093">
    <property type="entry name" value="URICASE"/>
</dbReference>
<feature type="binding site" evidence="9">
    <location>
        <position position="58"/>
    </location>
    <ligand>
        <name>urate</name>
        <dbReference type="ChEBI" id="CHEBI:17775"/>
    </ligand>
</feature>
<comment type="pathway">
    <text evidence="2 7">Purine metabolism; urate degradation; (S)-allantoin from urate: step 1/3.</text>
</comment>
<dbReference type="PROSITE" id="PS00366">
    <property type="entry name" value="URICASE"/>
    <property type="match status" value="1"/>
</dbReference>
<dbReference type="Pfam" id="PF01014">
    <property type="entry name" value="Uricase"/>
    <property type="match status" value="2"/>
</dbReference>
<feature type="binding site" evidence="9">
    <location>
        <position position="57"/>
    </location>
    <ligand>
        <name>urate</name>
        <dbReference type="ChEBI" id="CHEBI:17775"/>
    </ligand>
</feature>
<keyword evidence="5 7" id="KW-0560">Oxidoreductase</keyword>
<comment type="function">
    <text evidence="7 10">Catalyzes the oxidation of uric acid to 5-hydroxyisourate, which is further processed to form (S)-allantoin.</text>
</comment>
<dbReference type="GO" id="GO:0005777">
    <property type="term" value="C:peroxisome"/>
    <property type="evidence" value="ECO:0007669"/>
    <property type="project" value="UniProtKB-SubCell"/>
</dbReference>
<name>A0A0D6EQA0_SPOSA</name>
<dbReference type="OrthoDB" id="9992118at2759"/>
<dbReference type="InterPro" id="IPR002042">
    <property type="entry name" value="Uricase"/>
</dbReference>
<dbReference type="FunFam" id="3.10.270.10:FF:000001">
    <property type="entry name" value="Uricase"/>
    <property type="match status" value="1"/>
</dbReference>
<dbReference type="GO" id="GO:0019628">
    <property type="term" value="P:urate catabolic process"/>
    <property type="evidence" value="ECO:0007669"/>
    <property type="project" value="UniProtKB-UniPathway"/>
</dbReference>
<dbReference type="EMBL" id="CENE01000017">
    <property type="protein sequence ID" value="CEQ41765.1"/>
    <property type="molecule type" value="Genomic_DNA"/>
</dbReference>
<evidence type="ECO:0000256" key="2">
    <source>
        <dbReference type="ARBA" id="ARBA00004831"/>
    </source>
</evidence>
<feature type="binding site" evidence="9">
    <location>
        <position position="165"/>
    </location>
    <ligand>
        <name>urate</name>
        <dbReference type="ChEBI" id="CHEBI:17775"/>
    </ligand>
</feature>
<feature type="active site" description="Charge relay system" evidence="8">
    <location>
        <position position="11"/>
    </location>
</feature>
<sequence length="309" mass="34306">MVHLELAKYGKDKVRIFRIVRRADGTHDVAEYIVRCLVEGDISRAWTHSDNTSIVATDSIKNTVNVFAKRSPHVLQPETFALELGLHFVTTYSHLHKCSVDITQLKWSRISCQGKPHKHSFVRNGDDKRFTSVVVDATKGKNQITATCQSGIKDLLVLKSTASSFENYVFDQYTTLKPVDDRIFSTAVECTYTIPIPSSSLTAAALPRLGIDFDAIWQSAEATTLEIFATHNSASVQATMYLMCEKVLKDNAAVSEIGYELPNKHYIAPDLSYIGLKNTDPKDAEVFTPVDAPAGLIIANVRREAKAKI</sequence>
<dbReference type="NCBIfam" id="TIGR03383">
    <property type="entry name" value="urate_oxi"/>
    <property type="match status" value="1"/>
</dbReference>
<feature type="binding site" evidence="9">
    <location>
        <position position="237"/>
    </location>
    <ligand>
        <name>5-hydroxyisourate</name>
        <dbReference type="ChEBI" id="CHEBI:18072"/>
    </ligand>
</feature>
<dbReference type="GO" id="GO:0006145">
    <property type="term" value="P:purine nucleobase catabolic process"/>
    <property type="evidence" value="ECO:0007669"/>
    <property type="project" value="TreeGrafter"/>
</dbReference>
<evidence type="ECO:0000313" key="11">
    <source>
        <dbReference type="EMBL" id="CEQ41765.1"/>
    </source>
</evidence>
<dbReference type="Gene3D" id="3.10.270.10">
    <property type="entry name" value="Urate Oxidase"/>
    <property type="match status" value="1"/>
</dbReference>
<feature type="binding site" evidence="9">
    <location>
        <position position="165"/>
    </location>
    <ligand>
        <name>5-hydroxyisourate</name>
        <dbReference type="ChEBI" id="CHEBI:18072"/>
    </ligand>
</feature>